<accession>A0A4U5PJH9</accession>
<organism evidence="1 2">
    <name type="scientific">Steinernema carpocapsae</name>
    <name type="common">Entomopathogenic nematode</name>
    <dbReference type="NCBI Taxonomy" id="34508"/>
    <lineage>
        <taxon>Eukaryota</taxon>
        <taxon>Metazoa</taxon>
        <taxon>Ecdysozoa</taxon>
        <taxon>Nematoda</taxon>
        <taxon>Chromadorea</taxon>
        <taxon>Rhabditida</taxon>
        <taxon>Tylenchina</taxon>
        <taxon>Panagrolaimomorpha</taxon>
        <taxon>Strongyloidoidea</taxon>
        <taxon>Steinernematidae</taxon>
        <taxon>Steinernema</taxon>
    </lineage>
</organism>
<proteinExistence type="predicted"/>
<evidence type="ECO:0000313" key="1">
    <source>
        <dbReference type="EMBL" id="TKR96673.1"/>
    </source>
</evidence>
<keyword evidence="2" id="KW-1185">Reference proteome</keyword>
<sequence length="103" mass="11111">MAVVSFVEKRKSLLGGSSAKLLSPDLQPNSRKATLCRVVSSSRSIATKDAYKGLQGAGERRLIVQGDDHLFDGLQCHLHLKTRLQGFLASLTVGIAISCIRDC</sequence>
<evidence type="ECO:0000313" key="2">
    <source>
        <dbReference type="Proteomes" id="UP000298663"/>
    </source>
</evidence>
<reference evidence="1 2" key="1">
    <citation type="journal article" date="2015" name="Genome Biol.">
        <title>Comparative genomics of Steinernema reveals deeply conserved gene regulatory networks.</title>
        <authorList>
            <person name="Dillman A.R."/>
            <person name="Macchietto M."/>
            <person name="Porter C.F."/>
            <person name="Rogers A."/>
            <person name="Williams B."/>
            <person name="Antoshechkin I."/>
            <person name="Lee M.M."/>
            <person name="Goodwin Z."/>
            <person name="Lu X."/>
            <person name="Lewis E.E."/>
            <person name="Goodrich-Blair H."/>
            <person name="Stock S.P."/>
            <person name="Adams B.J."/>
            <person name="Sternberg P.W."/>
            <person name="Mortazavi A."/>
        </authorList>
    </citation>
    <scope>NUCLEOTIDE SEQUENCE [LARGE SCALE GENOMIC DNA]</scope>
    <source>
        <strain evidence="1 2">ALL</strain>
    </source>
</reference>
<dbReference type="AlphaFoldDB" id="A0A4U5PJH9"/>
<dbReference type="EMBL" id="AZBU02000002">
    <property type="protein sequence ID" value="TKR96673.1"/>
    <property type="molecule type" value="Genomic_DNA"/>
</dbReference>
<comment type="caution">
    <text evidence="1">The sequence shown here is derived from an EMBL/GenBank/DDBJ whole genome shotgun (WGS) entry which is preliminary data.</text>
</comment>
<name>A0A4U5PJH9_STECR</name>
<dbReference type="Proteomes" id="UP000298663">
    <property type="component" value="Unassembled WGS sequence"/>
</dbReference>
<gene>
    <name evidence="1" type="ORF">L596_010657</name>
</gene>
<reference evidence="1 2" key="2">
    <citation type="journal article" date="2019" name="G3 (Bethesda)">
        <title>Hybrid Assembly of the Genome of the Entomopathogenic Nematode Steinernema carpocapsae Identifies the X-Chromosome.</title>
        <authorList>
            <person name="Serra L."/>
            <person name="Macchietto M."/>
            <person name="Macias-Munoz A."/>
            <person name="McGill C.J."/>
            <person name="Rodriguez I.M."/>
            <person name="Rodriguez B."/>
            <person name="Murad R."/>
            <person name="Mortazavi A."/>
        </authorList>
    </citation>
    <scope>NUCLEOTIDE SEQUENCE [LARGE SCALE GENOMIC DNA]</scope>
    <source>
        <strain evidence="1 2">ALL</strain>
    </source>
</reference>
<protein>
    <submittedName>
        <fullName evidence="1">Uncharacterized protein</fullName>
    </submittedName>
</protein>